<dbReference type="GO" id="GO:0030170">
    <property type="term" value="F:pyridoxal phosphate binding"/>
    <property type="evidence" value="ECO:0007669"/>
    <property type="project" value="UniProtKB-ARBA"/>
</dbReference>
<dbReference type="InterPro" id="IPR015421">
    <property type="entry name" value="PyrdxlP-dep_Trfase_major"/>
</dbReference>
<evidence type="ECO:0000256" key="3">
    <source>
        <dbReference type="PIRSR" id="PIRSR000390-1"/>
    </source>
</evidence>
<organism evidence="6 7">
    <name type="scientific">Candidatus Roizmanbacteria bacterium RIFCSPHIGHO2_01_FULL_39_24</name>
    <dbReference type="NCBI Taxonomy" id="1802032"/>
    <lineage>
        <taxon>Bacteria</taxon>
        <taxon>Candidatus Roizmaniibacteriota</taxon>
    </lineage>
</organism>
<name>A0A1F7GMF5_9BACT</name>
<dbReference type="EMBL" id="MFZH01000002">
    <property type="protein sequence ID" value="OGK20117.1"/>
    <property type="molecule type" value="Genomic_DNA"/>
</dbReference>
<accession>A0A1F7GMF5</accession>
<dbReference type="SUPFAM" id="SSF53383">
    <property type="entry name" value="PLP-dependent transferases"/>
    <property type="match status" value="1"/>
</dbReference>
<dbReference type="FunFam" id="3.40.640.10:FF:000089">
    <property type="entry name" value="Aminotransferase, DegT/DnrJ/EryC1/StrS family"/>
    <property type="match status" value="1"/>
</dbReference>
<dbReference type="InterPro" id="IPR015424">
    <property type="entry name" value="PyrdxlP-dep_Trfase"/>
</dbReference>
<evidence type="ECO:0000313" key="6">
    <source>
        <dbReference type="EMBL" id="OGK20117.1"/>
    </source>
</evidence>
<dbReference type="Pfam" id="PF01041">
    <property type="entry name" value="DegT_DnrJ_EryC1"/>
    <property type="match status" value="1"/>
</dbReference>
<dbReference type="AlphaFoldDB" id="A0A1F7GMF5"/>
<dbReference type="GO" id="GO:0000271">
    <property type="term" value="P:polysaccharide biosynthetic process"/>
    <property type="evidence" value="ECO:0007669"/>
    <property type="project" value="TreeGrafter"/>
</dbReference>
<dbReference type="CDD" id="cd00616">
    <property type="entry name" value="AHBA_syn"/>
    <property type="match status" value="1"/>
</dbReference>
<feature type="active site" description="Proton acceptor" evidence="3">
    <location>
        <position position="186"/>
    </location>
</feature>
<evidence type="ECO:0000256" key="1">
    <source>
        <dbReference type="ARBA" id="ARBA00022898"/>
    </source>
</evidence>
<dbReference type="GO" id="GO:0008483">
    <property type="term" value="F:transaminase activity"/>
    <property type="evidence" value="ECO:0007669"/>
    <property type="project" value="TreeGrafter"/>
</dbReference>
<dbReference type="PANTHER" id="PTHR30244">
    <property type="entry name" value="TRANSAMINASE"/>
    <property type="match status" value="1"/>
</dbReference>
<protein>
    <recommendedName>
        <fullName evidence="8">Erythromycin biosynthesis sensory transduction protein eryC1</fullName>
    </recommendedName>
</protein>
<evidence type="ECO:0008006" key="8">
    <source>
        <dbReference type="Google" id="ProtNLM"/>
    </source>
</evidence>
<gene>
    <name evidence="6" type="ORF">A2799_00140</name>
</gene>
<evidence type="ECO:0000256" key="2">
    <source>
        <dbReference type="ARBA" id="ARBA00037999"/>
    </source>
</evidence>
<dbReference type="PIRSF" id="PIRSF000390">
    <property type="entry name" value="PLP_StrS"/>
    <property type="match status" value="1"/>
</dbReference>
<dbReference type="InterPro" id="IPR000653">
    <property type="entry name" value="DegT/StrS_aminotransferase"/>
</dbReference>
<dbReference type="InterPro" id="IPR015422">
    <property type="entry name" value="PyrdxlP-dep_Trfase_small"/>
</dbReference>
<dbReference type="Proteomes" id="UP000176850">
    <property type="component" value="Unassembled WGS sequence"/>
</dbReference>
<comment type="caution">
    <text evidence="6">The sequence shown here is derived from an EMBL/GenBank/DDBJ whole genome shotgun (WGS) entry which is preliminary data.</text>
</comment>
<dbReference type="PANTHER" id="PTHR30244:SF36">
    <property type="entry name" value="3-OXO-GLUCOSE-6-PHOSPHATE:GLUTAMATE AMINOTRANSFERASE"/>
    <property type="match status" value="1"/>
</dbReference>
<evidence type="ECO:0000256" key="4">
    <source>
        <dbReference type="PIRSR" id="PIRSR000390-2"/>
    </source>
</evidence>
<sequence>MDIPFLDFEKQYKEIEKELKVALARIFDRHHYILGPELEAFEKEFAKYLGVKYVVGLNSGTDALEFCLRALDIKKGDEVITPANSYIATSLAISYVGAHPVLVDCDPETYQVDVKEIEKKITKNTKAILPVHLYGSPCEIDKIMIIAKKNKLFVIEDTAQAVGASLHGKKLGTFGNINAFSFYPGKNLGAYGDAGAIATDSKELYEKVKLLRNYGETKKYHHVAFGRNSRLDEVQAAVLRVKLKYIDKWNKARNKLALEYIKNLKGIKLQKIISGGISNYHLFVIEAKNRKKMQALLEKNTIHTLIHYPIPIHLQKTYTYLKHKSGDFPHSEIIAKQILSLPMYPSLTSSQIKMITKHIKYFLQ</sequence>
<keyword evidence="1 4" id="KW-0663">Pyridoxal phosphate</keyword>
<dbReference type="Gene3D" id="3.40.640.10">
    <property type="entry name" value="Type I PLP-dependent aspartate aminotransferase-like (Major domain)"/>
    <property type="match status" value="1"/>
</dbReference>
<feature type="modified residue" description="N6-(pyridoxal phosphate)lysine" evidence="4">
    <location>
        <position position="186"/>
    </location>
</feature>
<proteinExistence type="inferred from homology"/>
<reference evidence="6 7" key="1">
    <citation type="journal article" date="2016" name="Nat. Commun.">
        <title>Thousands of microbial genomes shed light on interconnected biogeochemical processes in an aquifer system.</title>
        <authorList>
            <person name="Anantharaman K."/>
            <person name="Brown C.T."/>
            <person name="Hug L.A."/>
            <person name="Sharon I."/>
            <person name="Castelle C.J."/>
            <person name="Probst A.J."/>
            <person name="Thomas B.C."/>
            <person name="Singh A."/>
            <person name="Wilkins M.J."/>
            <person name="Karaoz U."/>
            <person name="Brodie E.L."/>
            <person name="Williams K.H."/>
            <person name="Hubbard S.S."/>
            <person name="Banfield J.F."/>
        </authorList>
    </citation>
    <scope>NUCLEOTIDE SEQUENCE [LARGE SCALE GENOMIC DNA]</scope>
</reference>
<evidence type="ECO:0000313" key="7">
    <source>
        <dbReference type="Proteomes" id="UP000176850"/>
    </source>
</evidence>
<dbReference type="Gene3D" id="3.90.1150.10">
    <property type="entry name" value="Aspartate Aminotransferase, domain 1"/>
    <property type="match status" value="1"/>
</dbReference>
<evidence type="ECO:0000256" key="5">
    <source>
        <dbReference type="RuleBase" id="RU004508"/>
    </source>
</evidence>
<comment type="similarity">
    <text evidence="2 5">Belongs to the DegT/DnrJ/EryC1 family.</text>
</comment>